<gene>
    <name evidence="2" type="ORF">Pdw03_7728</name>
</gene>
<proteinExistence type="predicted"/>
<feature type="transmembrane region" description="Helical" evidence="1">
    <location>
        <begin position="78"/>
        <end position="95"/>
    </location>
</feature>
<dbReference type="GeneID" id="90952994"/>
<accession>A0A7T6XMF5</accession>
<evidence type="ECO:0000313" key="3">
    <source>
        <dbReference type="Proteomes" id="UP000595662"/>
    </source>
</evidence>
<keyword evidence="1" id="KW-1133">Transmembrane helix</keyword>
<reference evidence="2 3" key="1">
    <citation type="submission" date="2020-08" db="EMBL/GenBank/DDBJ databases">
        <title>The completed genome sequence of the pathogenic ascomycete fungus Penicillium digitatum.</title>
        <authorList>
            <person name="Wang M."/>
        </authorList>
    </citation>
    <scope>NUCLEOTIDE SEQUENCE [LARGE SCALE GENOMIC DNA]</scope>
    <source>
        <strain evidence="2 3">PdW03</strain>
    </source>
</reference>
<evidence type="ECO:0000313" key="2">
    <source>
        <dbReference type="EMBL" id="QQK43827.1"/>
    </source>
</evidence>
<dbReference type="AlphaFoldDB" id="A0A7T6XMF5"/>
<sequence length="126" mass="13530">MCYITCLAPCLGFSGHRGVQADVTDQIGTFMSTFAFQPPDLSLLQKNIFDATALTFSFGTSKLFNIAFKQMENVNAKAIIAGIMGSIFGIAHFFLQGNNKREGAIGEVINNINLNGTSKDATATIL</sequence>
<dbReference type="RefSeq" id="XP_065956834.1">
    <property type="nucleotide sequence ID" value="XM_066101751.1"/>
</dbReference>
<name>A0A7T6XMF5_PENDI</name>
<protein>
    <submittedName>
        <fullName evidence="2">Uncharacterized protein</fullName>
    </submittedName>
</protein>
<keyword evidence="1" id="KW-0812">Transmembrane</keyword>
<dbReference type="Proteomes" id="UP000595662">
    <property type="component" value="Chromosome 3"/>
</dbReference>
<dbReference type="EMBL" id="CP060776">
    <property type="protein sequence ID" value="QQK43827.1"/>
    <property type="molecule type" value="Genomic_DNA"/>
</dbReference>
<keyword evidence="1" id="KW-0472">Membrane</keyword>
<organism evidence="2 3">
    <name type="scientific">Penicillium digitatum</name>
    <name type="common">Green mold</name>
    <dbReference type="NCBI Taxonomy" id="36651"/>
    <lineage>
        <taxon>Eukaryota</taxon>
        <taxon>Fungi</taxon>
        <taxon>Dikarya</taxon>
        <taxon>Ascomycota</taxon>
        <taxon>Pezizomycotina</taxon>
        <taxon>Eurotiomycetes</taxon>
        <taxon>Eurotiomycetidae</taxon>
        <taxon>Eurotiales</taxon>
        <taxon>Aspergillaceae</taxon>
        <taxon>Penicillium</taxon>
    </lineage>
</organism>
<evidence type="ECO:0000256" key="1">
    <source>
        <dbReference type="SAM" id="Phobius"/>
    </source>
</evidence>